<keyword evidence="2" id="KW-1185">Reference proteome</keyword>
<dbReference type="RefSeq" id="WP_109619139.1">
    <property type="nucleotide sequence ID" value="NZ_QGDO01000003.1"/>
</dbReference>
<dbReference type="EMBL" id="QGDO01000003">
    <property type="protein sequence ID" value="PWJ42305.1"/>
    <property type="molecule type" value="Genomic_DNA"/>
</dbReference>
<dbReference type="PANTHER" id="PTHR34853">
    <property type="match status" value="1"/>
</dbReference>
<dbReference type="Gene3D" id="1.10.260.160">
    <property type="match status" value="1"/>
</dbReference>
<dbReference type="Gene3D" id="3.40.50.1820">
    <property type="entry name" value="alpha/beta hydrolase"/>
    <property type="match status" value="1"/>
</dbReference>
<accession>A0A315Z9Q4</accession>
<reference evidence="1 2" key="1">
    <citation type="submission" date="2018-03" db="EMBL/GenBank/DDBJ databases">
        <title>Genomic Encyclopedia of Archaeal and Bacterial Type Strains, Phase II (KMG-II): from individual species to whole genera.</title>
        <authorList>
            <person name="Goeker M."/>
        </authorList>
    </citation>
    <scope>NUCLEOTIDE SEQUENCE [LARGE SCALE GENOMIC DNA]</scope>
    <source>
        <strain evidence="1 2">DSM 28229</strain>
    </source>
</reference>
<dbReference type="InterPro" id="IPR005152">
    <property type="entry name" value="Lipase_secreted"/>
</dbReference>
<dbReference type="Pfam" id="PF03583">
    <property type="entry name" value="LIP"/>
    <property type="match status" value="1"/>
</dbReference>
<dbReference type="GO" id="GO:0016042">
    <property type="term" value="P:lipid catabolic process"/>
    <property type="evidence" value="ECO:0007669"/>
    <property type="project" value="InterPro"/>
</dbReference>
<dbReference type="AlphaFoldDB" id="A0A315Z9Q4"/>
<organism evidence="1 2">
    <name type="scientific">Sediminitomix flava</name>
    <dbReference type="NCBI Taxonomy" id="379075"/>
    <lineage>
        <taxon>Bacteria</taxon>
        <taxon>Pseudomonadati</taxon>
        <taxon>Bacteroidota</taxon>
        <taxon>Cytophagia</taxon>
        <taxon>Cytophagales</taxon>
        <taxon>Flammeovirgaceae</taxon>
        <taxon>Sediminitomix</taxon>
    </lineage>
</organism>
<evidence type="ECO:0000313" key="1">
    <source>
        <dbReference type="EMBL" id="PWJ42305.1"/>
    </source>
</evidence>
<comment type="caution">
    <text evidence="1">The sequence shown here is derived from an EMBL/GenBank/DDBJ whole genome shotgun (WGS) entry which is preliminary data.</text>
</comment>
<protein>
    <submittedName>
        <fullName evidence="1">Secretory lipase</fullName>
    </submittedName>
</protein>
<proteinExistence type="predicted"/>
<dbReference type="InterPro" id="IPR029058">
    <property type="entry name" value="AB_hydrolase_fold"/>
</dbReference>
<sequence>MNTHYRKLTSYLLLFFFLGVFSSCEDLLNNDEEQEQPSSNVYLVDKSLKLEHTEETLKALVQLGYGPDVANYFTKGIKAYVITYRSIYEGNEVELSGVLSVPDDAMTNAYPLLLAQRGTITRDVDAPSLSGIPVYELFAGAEYITFTPDLIGFGASADLDHPYFDYRYTATASIDMYRAVLEALEELEVQKTDEFYITGYSQGGYSALATHKYIQENESDIIVTANAPGAGGYDLKTLIANIVAEDTYPSPVLLTMPILTYNNLYVKGELTDYFNPTYASKLPELLNGTANVDGINLQLTQNLADLFNTDFLANLRSDEGTTVLDQYFEANSVHDWTPTAPITFYHHTQDEIIAVESTEATVASMSDGGATVNYIELDQFTPAIEEGKSVHGEAAIYSFVQSLLLLRTIEAN</sequence>
<dbReference type="OrthoDB" id="9798122at2"/>
<gene>
    <name evidence="1" type="ORF">BC781_103557</name>
</gene>
<name>A0A315Z9Q4_SEDFL</name>
<dbReference type="PROSITE" id="PS51257">
    <property type="entry name" value="PROKAR_LIPOPROTEIN"/>
    <property type="match status" value="1"/>
</dbReference>
<dbReference type="GO" id="GO:0004806">
    <property type="term" value="F:triacylglycerol lipase activity"/>
    <property type="evidence" value="ECO:0007669"/>
    <property type="project" value="InterPro"/>
</dbReference>
<evidence type="ECO:0000313" key="2">
    <source>
        <dbReference type="Proteomes" id="UP000245535"/>
    </source>
</evidence>
<dbReference type="PANTHER" id="PTHR34853:SF1">
    <property type="entry name" value="LIPASE 5"/>
    <property type="match status" value="1"/>
</dbReference>
<dbReference type="SUPFAM" id="SSF53474">
    <property type="entry name" value="alpha/beta-Hydrolases"/>
    <property type="match status" value="1"/>
</dbReference>
<dbReference type="Proteomes" id="UP000245535">
    <property type="component" value="Unassembled WGS sequence"/>
</dbReference>